<protein>
    <submittedName>
        <fullName evidence="2">Uncharacterized protein</fullName>
    </submittedName>
</protein>
<feature type="non-terminal residue" evidence="2">
    <location>
        <position position="60"/>
    </location>
</feature>
<name>A0A6J4V2P8_9BACT</name>
<accession>A0A6J4V2P8</accession>
<dbReference type="AlphaFoldDB" id="A0A6J4V2P8"/>
<evidence type="ECO:0000313" key="2">
    <source>
        <dbReference type="EMBL" id="CAA9565072.1"/>
    </source>
</evidence>
<evidence type="ECO:0000256" key="1">
    <source>
        <dbReference type="SAM" id="SignalP"/>
    </source>
</evidence>
<keyword evidence="1" id="KW-0732">Signal</keyword>
<dbReference type="EMBL" id="CADCWF010000195">
    <property type="protein sequence ID" value="CAA9565072.1"/>
    <property type="molecule type" value="Genomic_DNA"/>
</dbReference>
<sequence>MLALVAVLWFATPSAPAQSEPAVGGAATVLIVPITGTIDLGLAPYLSRVLDEAAAKGVAA</sequence>
<feature type="chain" id="PRO_5027065205" evidence="1">
    <location>
        <begin position="18"/>
        <end position="60"/>
    </location>
</feature>
<reference evidence="2" key="1">
    <citation type="submission" date="2020-02" db="EMBL/GenBank/DDBJ databases">
        <authorList>
            <person name="Meier V. D."/>
        </authorList>
    </citation>
    <scope>NUCLEOTIDE SEQUENCE</scope>
    <source>
        <strain evidence="2">AVDCRST_MAG59</strain>
    </source>
</reference>
<feature type="signal peptide" evidence="1">
    <location>
        <begin position="1"/>
        <end position="17"/>
    </location>
</feature>
<proteinExistence type="predicted"/>
<organism evidence="2">
    <name type="scientific">uncultured Thermomicrobiales bacterium</name>
    <dbReference type="NCBI Taxonomy" id="1645740"/>
    <lineage>
        <taxon>Bacteria</taxon>
        <taxon>Pseudomonadati</taxon>
        <taxon>Thermomicrobiota</taxon>
        <taxon>Thermomicrobia</taxon>
        <taxon>Thermomicrobiales</taxon>
        <taxon>environmental samples</taxon>
    </lineage>
</organism>
<gene>
    <name evidence="2" type="ORF">AVDCRST_MAG59-2909</name>
</gene>